<feature type="transmembrane region" description="Helical" evidence="5">
    <location>
        <begin position="93"/>
        <end position="112"/>
    </location>
</feature>
<dbReference type="Proteomes" id="UP000287224">
    <property type="component" value="Unassembled WGS sequence"/>
</dbReference>
<evidence type="ECO:0000256" key="4">
    <source>
        <dbReference type="ARBA" id="ARBA00023136"/>
    </source>
</evidence>
<gene>
    <name evidence="7" type="ORF">KDAU_50110</name>
</gene>
<feature type="transmembrane region" description="Helical" evidence="5">
    <location>
        <begin position="118"/>
        <end position="139"/>
    </location>
</feature>
<dbReference type="PANTHER" id="PTHR42718">
    <property type="entry name" value="MAJOR FACILITATOR SUPERFAMILY MULTIDRUG TRANSPORTER MFSC"/>
    <property type="match status" value="1"/>
</dbReference>
<keyword evidence="3 5" id="KW-1133">Transmembrane helix</keyword>
<dbReference type="PROSITE" id="PS50850">
    <property type="entry name" value="MFS"/>
    <property type="match status" value="1"/>
</dbReference>
<feature type="transmembrane region" description="Helical" evidence="5">
    <location>
        <begin position="348"/>
        <end position="371"/>
    </location>
</feature>
<accession>A0A401ZLH9</accession>
<feature type="transmembrane region" description="Helical" evidence="5">
    <location>
        <begin position="466"/>
        <end position="485"/>
    </location>
</feature>
<feature type="transmembrane region" description="Helical" evidence="5">
    <location>
        <begin position="25"/>
        <end position="49"/>
    </location>
</feature>
<protein>
    <submittedName>
        <fullName evidence="7">MFS transporter</fullName>
    </submittedName>
</protein>
<comment type="subcellular location">
    <subcellularLocation>
        <location evidence="1">Cell membrane</location>
        <topology evidence="1">Multi-pass membrane protein</topology>
    </subcellularLocation>
</comment>
<dbReference type="Gene3D" id="1.20.1720.10">
    <property type="entry name" value="Multidrug resistance protein D"/>
    <property type="match status" value="1"/>
</dbReference>
<dbReference type="InterPro" id="IPR036259">
    <property type="entry name" value="MFS_trans_sf"/>
</dbReference>
<feature type="transmembrane region" description="Helical" evidence="5">
    <location>
        <begin position="425"/>
        <end position="446"/>
    </location>
</feature>
<evidence type="ECO:0000259" key="6">
    <source>
        <dbReference type="PROSITE" id="PS50850"/>
    </source>
</evidence>
<dbReference type="PANTHER" id="PTHR42718:SF39">
    <property type="entry name" value="ACTINORHODIN TRANSPORTER-RELATED"/>
    <property type="match status" value="1"/>
</dbReference>
<feature type="transmembrane region" description="Helical" evidence="5">
    <location>
        <begin position="61"/>
        <end position="81"/>
    </location>
</feature>
<evidence type="ECO:0000313" key="7">
    <source>
        <dbReference type="EMBL" id="GCE07682.1"/>
    </source>
</evidence>
<feature type="domain" description="Major facilitator superfamily (MFS) profile" evidence="6">
    <location>
        <begin position="27"/>
        <end position="489"/>
    </location>
</feature>
<dbReference type="PRINTS" id="PR01036">
    <property type="entry name" value="TCRTETB"/>
</dbReference>
<evidence type="ECO:0000256" key="1">
    <source>
        <dbReference type="ARBA" id="ARBA00004651"/>
    </source>
</evidence>
<feature type="transmembrane region" description="Helical" evidence="5">
    <location>
        <begin position="151"/>
        <end position="174"/>
    </location>
</feature>
<dbReference type="InterPro" id="IPR011701">
    <property type="entry name" value="MFS"/>
</dbReference>
<dbReference type="OrthoDB" id="146360at2"/>
<dbReference type="GO" id="GO:0022857">
    <property type="term" value="F:transmembrane transporter activity"/>
    <property type="evidence" value="ECO:0007669"/>
    <property type="project" value="InterPro"/>
</dbReference>
<dbReference type="Pfam" id="PF07690">
    <property type="entry name" value="MFS_1"/>
    <property type="match status" value="2"/>
</dbReference>
<keyword evidence="4 5" id="KW-0472">Membrane</keyword>
<feature type="transmembrane region" description="Helical" evidence="5">
    <location>
        <begin position="218"/>
        <end position="237"/>
    </location>
</feature>
<dbReference type="SUPFAM" id="SSF103473">
    <property type="entry name" value="MFS general substrate transporter"/>
    <property type="match status" value="2"/>
</dbReference>
<keyword evidence="8" id="KW-1185">Reference proteome</keyword>
<feature type="transmembrane region" description="Helical" evidence="5">
    <location>
        <begin position="186"/>
        <end position="206"/>
    </location>
</feature>
<organism evidence="7 8">
    <name type="scientific">Dictyobacter aurantiacus</name>
    <dbReference type="NCBI Taxonomy" id="1936993"/>
    <lineage>
        <taxon>Bacteria</taxon>
        <taxon>Bacillati</taxon>
        <taxon>Chloroflexota</taxon>
        <taxon>Ktedonobacteria</taxon>
        <taxon>Ktedonobacterales</taxon>
        <taxon>Dictyobacteraceae</taxon>
        <taxon>Dictyobacter</taxon>
    </lineage>
</organism>
<dbReference type="GO" id="GO:0005886">
    <property type="term" value="C:plasma membrane"/>
    <property type="evidence" value="ECO:0007669"/>
    <property type="project" value="UniProtKB-SubCell"/>
</dbReference>
<dbReference type="AlphaFoldDB" id="A0A401ZLH9"/>
<feature type="transmembrane region" description="Helical" evidence="5">
    <location>
        <begin position="243"/>
        <end position="264"/>
    </location>
</feature>
<evidence type="ECO:0000313" key="8">
    <source>
        <dbReference type="Proteomes" id="UP000287224"/>
    </source>
</evidence>
<feature type="transmembrane region" description="Helical" evidence="5">
    <location>
        <begin position="383"/>
        <end position="405"/>
    </location>
</feature>
<dbReference type="Gene3D" id="1.20.1250.20">
    <property type="entry name" value="MFS general substrate transporter like domains"/>
    <property type="match status" value="1"/>
</dbReference>
<name>A0A401ZLH9_9CHLR</name>
<evidence type="ECO:0000256" key="5">
    <source>
        <dbReference type="SAM" id="Phobius"/>
    </source>
</evidence>
<feature type="transmembrane region" description="Helical" evidence="5">
    <location>
        <begin position="318"/>
        <end position="341"/>
    </location>
</feature>
<evidence type="ECO:0000256" key="3">
    <source>
        <dbReference type="ARBA" id="ARBA00022989"/>
    </source>
</evidence>
<feature type="transmembrane region" description="Helical" evidence="5">
    <location>
        <begin position="284"/>
        <end position="312"/>
    </location>
</feature>
<reference evidence="8" key="1">
    <citation type="submission" date="2018-12" db="EMBL/GenBank/DDBJ databases">
        <title>Tengunoibacter tsumagoiensis gen. nov., sp. nov., Dictyobacter kobayashii sp. nov., D. alpinus sp. nov., and D. joshuensis sp. nov. and description of Dictyobacteraceae fam. nov. within the order Ktedonobacterales isolated from Tengu-no-mugimeshi.</title>
        <authorList>
            <person name="Wang C.M."/>
            <person name="Zheng Y."/>
            <person name="Sakai Y."/>
            <person name="Toyoda A."/>
            <person name="Minakuchi Y."/>
            <person name="Abe K."/>
            <person name="Yokota A."/>
            <person name="Yabe S."/>
        </authorList>
    </citation>
    <scope>NUCLEOTIDE SEQUENCE [LARGE SCALE GENOMIC DNA]</scope>
    <source>
        <strain evidence="8">S-27</strain>
    </source>
</reference>
<proteinExistence type="predicted"/>
<dbReference type="InterPro" id="IPR020846">
    <property type="entry name" value="MFS_dom"/>
</dbReference>
<dbReference type="EMBL" id="BIFQ01000001">
    <property type="protein sequence ID" value="GCE07682.1"/>
    <property type="molecule type" value="Genomic_DNA"/>
</dbReference>
<evidence type="ECO:0000256" key="2">
    <source>
        <dbReference type="ARBA" id="ARBA00022692"/>
    </source>
</evidence>
<dbReference type="CDD" id="cd17321">
    <property type="entry name" value="MFS_MMR_MDR_like"/>
    <property type="match status" value="1"/>
</dbReference>
<comment type="caution">
    <text evidence="7">The sequence shown here is derived from an EMBL/GenBank/DDBJ whole genome shotgun (WGS) entry which is preliminary data.</text>
</comment>
<keyword evidence="2 5" id="KW-0812">Transmembrane</keyword>
<dbReference type="RefSeq" id="WP_126599142.1">
    <property type="nucleotide sequence ID" value="NZ_BIFQ01000001.1"/>
</dbReference>
<sequence>MSLNTGEEQIQSTVSDALTPVSSRWLGLTVVLIATFMAMLDGFIVNVAVPSIQSSLHANPIEIELIGAAYSLPYALLVITGGRLGDLFGVRRLFLLGMAIFTIFSALCALAPNPILLLAARVGQALGGALLYPQVLSFIQLSFQEQERPRALSMWGAVNGLASIFGQLIGGSLITANVFGLGWRSIFLVNVPLGVIVLLGAWAFVFERRAPRRVRLDLTGTLLVAVGILLFLYPIVMGSNAGWPWWMVLCLPLALLVFVGFGWFERRATIRGATPLINPALFRLPSFVWGGLLALVWCASTAAFFFILALYLQRGIGFSALVAGLTFTPIGVIFIMAAALASKLIIRLGSWTFAVALGLTAAGTFGLLLVANASGKTPPAWGLLLFTLLLIGFGLGLGVPSLMTLSLRDIPTQEAGSASGVMETVIQLGFALGTPLIGLVFFSVIGSSNDMTPVRAQDVVQAFTQSLLVLGICLTILLVLVPLMVRVVGRTMASKSE</sequence>